<dbReference type="PANTHER" id="PTHR35794:SF2">
    <property type="entry name" value="CELL DIVISION PROTEIN DIVIVA"/>
    <property type="match status" value="1"/>
</dbReference>
<keyword evidence="6" id="KW-0131">Cell cycle</keyword>
<dbReference type="Gene3D" id="6.10.250.660">
    <property type="match status" value="1"/>
</dbReference>
<keyword evidence="5 7" id="KW-0175">Coiled coil</keyword>
<dbReference type="Proteomes" id="UP000245489">
    <property type="component" value="Unassembled WGS sequence"/>
</dbReference>
<protein>
    <submittedName>
        <fullName evidence="8">Cell division initiation protein</fullName>
    </submittedName>
</protein>
<dbReference type="NCBIfam" id="TIGR03544">
    <property type="entry name" value="DivI1A_domain"/>
    <property type="match status" value="1"/>
</dbReference>
<evidence type="ECO:0000313" key="9">
    <source>
        <dbReference type="Proteomes" id="UP000245489"/>
    </source>
</evidence>
<dbReference type="InterPro" id="IPR019933">
    <property type="entry name" value="DivIVA_domain"/>
</dbReference>
<evidence type="ECO:0000256" key="2">
    <source>
        <dbReference type="ARBA" id="ARBA00009008"/>
    </source>
</evidence>
<evidence type="ECO:0000256" key="3">
    <source>
        <dbReference type="ARBA" id="ARBA00022490"/>
    </source>
</evidence>
<dbReference type="RefSeq" id="WP_109742675.1">
    <property type="nucleotide sequence ID" value="NZ_QGGO01000008.1"/>
</dbReference>
<proteinExistence type="inferred from homology"/>
<evidence type="ECO:0000256" key="4">
    <source>
        <dbReference type="ARBA" id="ARBA00022618"/>
    </source>
</evidence>
<comment type="subcellular location">
    <subcellularLocation>
        <location evidence="1">Cytoplasm</location>
    </subcellularLocation>
</comment>
<comment type="similarity">
    <text evidence="2">Belongs to the DivIVA family.</text>
</comment>
<evidence type="ECO:0000256" key="7">
    <source>
        <dbReference type="SAM" id="Coils"/>
    </source>
</evidence>
<evidence type="ECO:0000256" key="6">
    <source>
        <dbReference type="ARBA" id="ARBA00023306"/>
    </source>
</evidence>
<dbReference type="Pfam" id="PF05103">
    <property type="entry name" value="DivIVA"/>
    <property type="match status" value="1"/>
</dbReference>
<evidence type="ECO:0000256" key="1">
    <source>
        <dbReference type="ARBA" id="ARBA00004496"/>
    </source>
</evidence>
<keyword evidence="9" id="KW-1185">Reference proteome</keyword>
<dbReference type="AlphaFoldDB" id="A0A316EBZ9"/>
<keyword evidence="4 8" id="KW-0132">Cell division</keyword>
<dbReference type="PANTHER" id="PTHR35794">
    <property type="entry name" value="CELL DIVISION PROTEIN DIVIVA"/>
    <property type="match status" value="1"/>
</dbReference>
<comment type="caution">
    <text evidence="8">The sequence shown here is derived from an EMBL/GenBank/DDBJ whole genome shotgun (WGS) entry which is preliminary data.</text>
</comment>
<reference evidence="8 9" key="1">
    <citation type="submission" date="2018-05" db="EMBL/GenBank/DDBJ databases">
        <title>Genomic Encyclopedia of Archaeal and Bacterial Type Strains, Phase II (KMG-II): from individual species to whole genera.</title>
        <authorList>
            <person name="Goeker M."/>
        </authorList>
    </citation>
    <scope>NUCLEOTIDE SEQUENCE [LARGE SCALE GENOMIC DNA]</scope>
    <source>
        <strain evidence="8 9">DSM 22214</strain>
    </source>
</reference>
<gene>
    <name evidence="8" type="ORF">LV89_01922</name>
</gene>
<dbReference type="GO" id="GO:0005737">
    <property type="term" value="C:cytoplasm"/>
    <property type="evidence" value="ECO:0007669"/>
    <property type="project" value="UniProtKB-SubCell"/>
</dbReference>
<name>A0A316EBZ9_9BACT</name>
<dbReference type="EMBL" id="QGGO01000008">
    <property type="protein sequence ID" value="PWK27108.1"/>
    <property type="molecule type" value="Genomic_DNA"/>
</dbReference>
<sequence length="423" mass="47569">MRITPLEIRQHTFDKSFRGYDTESVDAFLLSLSQEWERVSEELRQSKQQLEVAEREIVRMKEIENSLFKTLKAAEDAQQEINSKAQAEADLITDKATKDAEGITAEAQKGADMIISEAESKAKFLVEDAVNDLKNYERDFKAMERYKDYLVVELKSFANDALDKVTKFEERINSRTNEARLNDLDIKIAEKEAAITAPIPTIVTPELSFETTQEVEENKIVEPIVEETTSSLIINDLESVEEPIRTELSNVISEPSSNFVEPEVSNEAEIDFEPASDFDDENEELPTVHAILSEKEVVAELPTVHNILVEKEAELPTTHAILGEIEEEVELPTVHKILAEKEEDIELPTVNTILSEEHQVDLSSLPFNEIADNLTKEMKAARGRPRKLTKDDGLPTVSSVMEEFAKESPASISNGGGSFFDNI</sequence>
<dbReference type="GO" id="GO:0051301">
    <property type="term" value="P:cell division"/>
    <property type="evidence" value="ECO:0007669"/>
    <property type="project" value="UniProtKB-KW"/>
</dbReference>
<dbReference type="OrthoDB" id="9815492at2"/>
<evidence type="ECO:0000313" key="8">
    <source>
        <dbReference type="EMBL" id="PWK27108.1"/>
    </source>
</evidence>
<keyword evidence="3" id="KW-0963">Cytoplasm</keyword>
<accession>A0A316EBZ9</accession>
<evidence type="ECO:0000256" key="5">
    <source>
        <dbReference type="ARBA" id="ARBA00023054"/>
    </source>
</evidence>
<organism evidence="8 9">
    <name type="scientific">Arcicella aurantiaca</name>
    <dbReference type="NCBI Taxonomy" id="591202"/>
    <lineage>
        <taxon>Bacteria</taxon>
        <taxon>Pseudomonadati</taxon>
        <taxon>Bacteroidota</taxon>
        <taxon>Cytophagia</taxon>
        <taxon>Cytophagales</taxon>
        <taxon>Flectobacillaceae</taxon>
        <taxon>Arcicella</taxon>
    </lineage>
</organism>
<feature type="coiled-coil region" evidence="7">
    <location>
        <begin position="33"/>
        <end position="80"/>
    </location>
</feature>
<dbReference type="InterPro" id="IPR007793">
    <property type="entry name" value="DivIVA_fam"/>
</dbReference>